<feature type="compositionally biased region" description="Basic and acidic residues" evidence="1">
    <location>
        <begin position="117"/>
        <end position="129"/>
    </location>
</feature>
<organism evidence="2 3">
    <name type="scientific">Trichogramma kaykai</name>
    <dbReference type="NCBI Taxonomy" id="54128"/>
    <lineage>
        <taxon>Eukaryota</taxon>
        <taxon>Metazoa</taxon>
        <taxon>Ecdysozoa</taxon>
        <taxon>Arthropoda</taxon>
        <taxon>Hexapoda</taxon>
        <taxon>Insecta</taxon>
        <taxon>Pterygota</taxon>
        <taxon>Neoptera</taxon>
        <taxon>Endopterygota</taxon>
        <taxon>Hymenoptera</taxon>
        <taxon>Apocrita</taxon>
        <taxon>Proctotrupomorpha</taxon>
        <taxon>Chalcidoidea</taxon>
        <taxon>Trichogrammatidae</taxon>
        <taxon>Trichogramma</taxon>
    </lineage>
</organism>
<evidence type="ECO:0000256" key="1">
    <source>
        <dbReference type="SAM" id="MobiDB-lite"/>
    </source>
</evidence>
<name>A0ABD2WZC4_9HYME</name>
<keyword evidence="3" id="KW-1185">Reference proteome</keyword>
<feature type="region of interest" description="Disordered" evidence="1">
    <location>
        <begin position="1"/>
        <end position="129"/>
    </location>
</feature>
<protein>
    <recommendedName>
        <fullName evidence="4">Geminin</fullName>
    </recommendedName>
</protein>
<evidence type="ECO:0000313" key="3">
    <source>
        <dbReference type="Proteomes" id="UP001627154"/>
    </source>
</evidence>
<sequence>MKTGGSIKVSSSHSAAPEEKLRKTLHQLQPAATDKENLVGAGRRLRSALMSRDSIKNEMSDKLKTDLKKSIDKPKADSSKKSNDKLKSKNQAKDSKKDGRIFKDIGIQATPTNEPEITSKDLTSEEGPSEKYWEIVAERRRVALEEALEENHILTEQLKVYKDMYAEASALVEVLKEMIGEDDNNIDNSLDDSRL</sequence>
<dbReference type="Gene3D" id="1.20.5.1180">
    <property type="entry name" value="Geminin coiled-coil domain"/>
    <property type="match status" value="1"/>
</dbReference>
<feature type="compositionally biased region" description="Basic and acidic residues" evidence="1">
    <location>
        <begin position="53"/>
        <end position="103"/>
    </location>
</feature>
<reference evidence="2 3" key="1">
    <citation type="journal article" date="2024" name="bioRxiv">
        <title>A reference genome for Trichogramma kaykai: A tiny desert-dwelling parasitoid wasp with competing sex-ratio distorters.</title>
        <authorList>
            <person name="Culotta J."/>
            <person name="Lindsey A.R."/>
        </authorList>
    </citation>
    <scope>NUCLEOTIDE SEQUENCE [LARGE SCALE GENOMIC DNA]</scope>
    <source>
        <strain evidence="2 3">KSX58</strain>
    </source>
</reference>
<accession>A0ABD2WZC4</accession>
<dbReference type="InterPro" id="IPR022786">
    <property type="entry name" value="Geminin/Multicilin"/>
</dbReference>
<gene>
    <name evidence="2" type="ORF">TKK_008577</name>
</gene>
<dbReference type="SUPFAM" id="SSF111469">
    <property type="entry name" value="Geminin coiled-coil domain"/>
    <property type="match status" value="1"/>
</dbReference>
<proteinExistence type="predicted"/>
<comment type="caution">
    <text evidence="2">The sequence shown here is derived from an EMBL/GenBank/DDBJ whole genome shotgun (WGS) entry which is preliminary data.</text>
</comment>
<dbReference type="Proteomes" id="UP001627154">
    <property type="component" value="Unassembled WGS sequence"/>
</dbReference>
<evidence type="ECO:0000313" key="2">
    <source>
        <dbReference type="EMBL" id="KAL3397841.1"/>
    </source>
</evidence>
<dbReference type="AlphaFoldDB" id="A0ABD2WZC4"/>
<evidence type="ECO:0008006" key="4">
    <source>
        <dbReference type="Google" id="ProtNLM"/>
    </source>
</evidence>
<dbReference type="Pfam" id="PF07412">
    <property type="entry name" value="Geminin"/>
    <property type="match status" value="1"/>
</dbReference>
<dbReference type="EMBL" id="JBJJXI010000061">
    <property type="protein sequence ID" value="KAL3397841.1"/>
    <property type="molecule type" value="Genomic_DNA"/>
</dbReference>